<organism evidence="2 3">
    <name type="scientific">Phycicoccus avicenniae</name>
    <dbReference type="NCBI Taxonomy" id="2828860"/>
    <lineage>
        <taxon>Bacteria</taxon>
        <taxon>Bacillati</taxon>
        <taxon>Actinomycetota</taxon>
        <taxon>Actinomycetes</taxon>
        <taxon>Micrococcales</taxon>
        <taxon>Intrasporangiaceae</taxon>
        <taxon>Phycicoccus</taxon>
    </lineage>
</organism>
<dbReference type="EMBL" id="JAGSNF010000020">
    <property type="protein sequence ID" value="MBR7744367.1"/>
    <property type="molecule type" value="Genomic_DNA"/>
</dbReference>
<evidence type="ECO:0000259" key="1">
    <source>
        <dbReference type="Pfam" id="PF20796"/>
    </source>
</evidence>
<dbReference type="RefSeq" id="WP_211603894.1">
    <property type="nucleotide sequence ID" value="NZ_JAGSNF010000020.1"/>
</dbReference>
<dbReference type="InterPro" id="IPR048822">
    <property type="entry name" value="PDDEXK_13"/>
</dbReference>
<name>A0A941I0Q7_9MICO</name>
<feature type="domain" description="PD-(D/E)XK nuclease-like" evidence="1">
    <location>
        <begin position="20"/>
        <end position="297"/>
    </location>
</feature>
<dbReference type="Pfam" id="PF20796">
    <property type="entry name" value="PDDEXK_13"/>
    <property type="match status" value="1"/>
</dbReference>
<dbReference type="AlphaFoldDB" id="A0A941I0Q7"/>
<evidence type="ECO:0000313" key="2">
    <source>
        <dbReference type="EMBL" id="MBR7744367.1"/>
    </source>
</evidence>
<evidence type="ECO:0000313" key="3">
    <source>
        <dbReference type="Proteomes" id="UP000677016"/>
    </source>
</evidence>
<proteinExistence type="predicted"/>
<accession>A0A941I0Q7</accession>
<dbReference type="Proteomes" id="UP000677016">
    <property type="component" value="Unassembled WGS sequence"/>
</dbReference>
<sequence length="308" mass="34470">MVSGDLLRQHQAYYRGDRSEWQQQVRLLQSLWRQSRGLPPGGEESYHGSYLPETDEIRDSGAAYISDDAVAAARRAVEDKQRGAVMQPKRLWSNLLSSQPLCFNLFGPLSQHLDDPRTSTALARVWPDIGRVAAIRYEWSPGRKDPRFLNNGTAFDVYVEYDAVDGSQRFLGIEVKYREDLAVKPPTVGDRPRQVFEDSGAFASGSFDTMSTGRNAQILLDHLLALSMTLASETTRTGRFVLLYPARNSAVTDVIASYAPSVIDDTFVATTLETVVDALRAEVDEPWVDELHRRYLDTSVIDPLDAGR</sequence>
<keyword evidence="3" id="KW-1185">Reference proteome</keyword>
<comment type="caution">
    <text evidence="2">The sequence shown here is derived from an EMBL/GenBank/DDBJ whole genome shotgun (WGS) entry which is preliminary data.</text>
</comment>
<gene>
    <name evidence="2" type="ORF">KC207_13820</name>
</gene>
<reference evidence="2" key="1">
    <citation type="submission" date="2021-04" db="EMBL/GenBank/DDBJ databases">
        <title>Phycicoccus avicenniae sp. nov., a novel endophytic actinomycetes isolated from branch of Avicennia mariana.</title>
        <authorList>
            <person name="Tuo L."/>
        </authorList>
    </citation>
    <scope>NUCLEOTIDE SEQUENCE</scope>
    <source>
        <strain evidence="2">BSK3Z-2</strain>
    </source>
</reference>
<protein>
    <recommendedName>
        <fullName evidence="1">PD-(D/E)XK nuclease-like domain-containing protein</fullName>
    </recommendedName>
</protein>